<name>A0AAQ6IKH7_ANATE</name>
<dbReference type="Pfam" id="PF17708">
    <property type="entry name" value="Gasdermin_C"/>
    <property type="match status" value="1"/>
</dbReference>
<evidence type="ECO:0000256" key="2">
    <source>
        <dbReference type="ARBA" id="ARBA00004651"/>
    </source>
</evidence>
<evidence type="ECO:0000256" key="4">
    <source>
        <dbReference type="ARBA" id="ARBA00022452"/>
    </source>
</evidence>
<keyword evidence="11" id="KW-0449">Lipoprotein</keyword>
<evidence type="ECO:0000259" key="13">
    <source>
        <dbReference type="Pfam" id="PF17708"/>
    </source>
</evidence>
<keyword evidence="10" id="KW-0564">Palmitate</keyword>
<evidence type="ECO:0000256" key="1">
    <source>
        <dbReference type="ARBA" id="ARBA00004496"/>
    </source>
</evidence>
<dbReference type="Proteomes" id="UP000265040">
    <property type="component" value="Chromosome 12"/>
</dbReference>
<keyword evidence="9" id="KW-0472">Membrane</keyword>
<dbReference type="InterPro" id="IPR042377">
    <property type="entry name" value="GSDME"/>
</dbReference>
<dbReference type="PANTHER" id="PTHR15207">
    <property type="entry name" value="NONSYNDROMIC HEARING IMPAIRMENT PROTEIN"/>
    <property type="match status" value="1"/>
</dbReference>
<keyword evidence="7" id="KW-1210">Necrosis</keyword>
<sequence length="444" mass="50068">MFAGRTKVLVKNLGAEGDLIYNENVNETIRMLTLVKVRQKTFWPIIRYSIIDQTLFDLLEEADVSPEYKEEVLMEDFENLRGRCGRGSAVVKAQEAEVSLNRNVDVVDGASSFTLKKKTVDIEKLRKSSTNKKLNKKMVDMLKLKPTEKLAFVYQIVYNTNRVDFFVKVGEEGSVTAAFKTFFKLNVSDSKKEETKFTVPQESTFAYGLMEITTEDGILGIPPRTRKVRQYNKGWWNISSDGDDEDFCQTLRQVKTEIKSKEHLLQPLEDLPESTRRHLLKTLVQILEDRRALTLLEQTLDQDSTGASNRPQSQAVSSFMDLLEPSNVSTSQKDAVHLLVSAMDTLPDDVAALLTSCCPDTLRVLNQLVDGLKEDGDTKLPESLPPPLQEDGELRWTAELLCSTNQTLRELSDQWDSPELPAGVLLEVLSVVVRGLSLMQPTTD</sequence>
<comment type="similarity">
    <text evidence="3">Belongs to the gasdermin family.</text>
</comment>
<protein>
    <recommendedName>
        <fullName evidence="16">Gasdermin pore forming domain-containing protein</fullName>
    </recommendedName>
</protein>
<evidence type="ECO:0000256" key="7">
    <source>
        <dbReference type="ARBA" id="ARBA00022590"/>
    </source>
</evidence>
<keyword evidence="4" id="KW-1134">Transmembrane beta strand</keyword>
<keyword evidence="6" id="KW-0963">Cytoplasm</keyword>
<dbReference type="GO" id="GO:0005886">
    <property type="term" value="C:plasma membrane"/>
    <property type="evidence" value="ECO:0007669"/>
    <property type="project" value="UniProtKB-SubCell"/>
</dbReference>
<evidence type="ECO:0000256" key="6">
    <source>
        <dbReference type="ARBA" id="ARBA00022490"/>
    </source>
</evidence>
<evidence type="ECO:0000256" key="8">
    <source>
        <dbReference type="ARBA" id="ARBA00022692"/>
    </source>
</evidence>
<dbReference type="AlphaFoldDB" id="A0AAQ6IKH7"/>
<evidence type="ECO:0000256" key="9">
    <source>
        <dbReference type="ARBA" id="ARBA00023136"/>
    </source>
</evidence>
<keyword evidence="5" id="KW-1003">Cell membrane</keyword>
<keyword evidence="8" id="KW-0812">Transmembrane</keyword>
<evidence type="ECO:0000256" key="10">
    <source>
        <dbReference type="ARBA" id="ARBA00023139"/>
    </source>
</evidence>
<reference evidence="14 15" key="1">
    <citation type="submission" date="2021-04" db="EMBL/GenBank/DDBJ databases">
        <authorList>
            <consortium name="Wellcome Sanger Institute Data Sharing"/>
        </authorList>
    </citation>
    <scope>NUCLEOTIDE SEQUENCE [LARGE SCALE GENOMIC DNA]</scope>
</reference>
<evidence type="ECO:0000313" key="14">
    <source>
        <dbReference type="Ensembl" id="ENSATEP00000074063.1"/>
    </source>
</evidence>
<proteinExistence type="inferred from homology"/>
<dbReference type="GeneID" id="113158815"/>
<dbReference type="Ensembl" id="ENSATET00000075931.1">
    <property type="protein sequence ID" value="ENSATEP00000074063.1"/>
    <property type="gene ID" value="ENSATEG00000032760.1"/>
</dbReference>
<dbReference type="PANTHER" id="PTHR15207:SF3">
    <property type="entry name" value="DEAFNESS, AUTOSOMAL DOMINANT 5-RELATED"/>
    <property type="match status" value="1"/>
</dbReference>
<reference evidence="14" key="3">
    <citation type="submission" date="2025-09" db="UniProtKB">
        <authorList>
            <consortium name="Ensembl"/>
        </authorList>
    </citation>
    <scope>IDENTIFICATION</scope>
</reference>
<feature type="domain" description="Gasdermin pore forming" evidence="12">
    <location>
        <begin position="1"/>
        <end position="214"/>
    </location>
</feature>
<reference evidence="14" key="2">
    <citation type="submission" date="2025-08" db="UniProtKB">
        <authorList>
            <consortium name="Ensembl"/>
        </authorList>
    </citation>
    <scope>IDENTIFICATION</scope>
</reference>
<evidence type="ECO:0000259" key="12">
    <source>
        <dbReference type="Pfam" id="PF04598"/>
    </source>
</evidence>
<dbReference type="RefSeq" id="XP_026210858.1">
    <property type="nucleotide sequence ID" value="XM_026355073.1"/>
</dbReference>
<evidence type="ECO:0008006" key="16">
    <source>
        <dbReference type="Google" id="ProtNLM"/>
    </source>
</evidence>
<evidence type="ECO:0000256" key="11">
    <source>
        <dbReference type="ARBA" id="ARBA00023288"/>
    </source>
</evidence>
<evidence type="ECO:0000256" key="5">
    <source>
        <dbReference type="ARBA" id="ARBA00022475"/>
    </source>
</evidence>
<dbReference type="GeneTree" id="ENSGT00670000099446"/>
<dbReference type="InterPro" id="IPR040460">
    <property type="entry name" value="Gasdermin_pore"/>
</dbReference>
<dbReference type="Pfam" id="PF04598">
    <property type="entry name" value="Gasdermin"/>
    <property type="match status" value="1"/>
</dbReference>
<keyword evidence="15" id="KW-1185">Reference proteome</keyword>
<dbReference type="GO" id="GO:0012501">
    <property type="term" value="P:programmed cell death"/>
    <property type="evidence" value="ECO:0007669"/>
    <property type="project" value="UniProtKB-KW"/>
</dbReference>
<accession>A0AAQ6IKH7</accession>
<feature type="domain" description="Gasdermin PUB" evidence="13">
    <location>
        <begin position="253"/>
        <end position="408"/>
    </location>
</feature>
<evidence type="ECO:0000313" key="15">
    <source>
        <dbReference type="Proteomes" id="UP000265040"/>
    </source>
</evidence>
<evidence type="ECO:0000256" key="3">
    <source>
        <dbReference type="ARBA" id="ARBA00009279"/>
    </source>
</evidence>
<organism evidence="14 15">
    <name type="scientific">Anabas testudineus</name>
    <name type="common">Climbing perch</name>
    <name type="synonym">Anthias testudineus</name>
    <dbReference type="NCBI Taxonomy" id="64144"/>
    <lineage>
        <taxon>Eukaryota</taxon>
        <taxon>Metazoa</taxon>
        <taxon>Chordata</taxon>
        <taxon>Craniata</taxon>
        <taxon>Vertebrata</taxon>
        <taxon>Euteleostomi</taxon>
        <taxon>Actinopterygii</taxon>
        <taxon>Neopterygii</taxon>
        <taxon>Teleostei</taxon>
        <taxon>Neoteleostei</taxon>
        <taxon>Acanthomorphata</taxon>
        <taxon>Anabantaria</taxon>
        <taxon>Anabantiformes</taxon>
        <taxon>Anabantoidei</taxon>
        <taxon>Anabantidae</taxon>
        <taxon>Anabas</taxon>
    </lineage>
</organism>
<dbReference type="GO" id="GO:0005737">
    <property type="term" value="C:cytoplasm"/>
    <property type="evidence" value="ECO:0007669"/>
    <property type="project" value="UniProtKB-SubCell"/>
</dbReference>
<dbReference type="InterPro" id="IPR041263">
    <property type="entry name" value="Gasdermin_PUB"/>
</dbReference>
<comment type="subcellular location">
    <subcellularLocation>
        <location evidence="2">Cell membrane</location>
        <topology evidence="2">Multi-pass membrane protein</topology>
    </subcellularLocation>
    <subcellularLocation>
        <location evidence="1">Cytoplasm</location>
    </subcellularLocation>
</comment>